<dbReference type="InterPro" id="IPR020904">
    <property type="entry name" value="Sc_DH/Rdtase_CS"/>
</dbReference>
<proteinExistence type="inferred from homology"/>
<feature type="non-terminal residue" evidence="2">
    <location>
        <position position="1"/>
    </location>
</feature>
<gene>
    <name evidence="2" type="ORF">METZ01_LOCUS234934</name>
</gene>
<sequence length="260" mass="27745">VALITGGGQGLGLGIVLKMAEQGADIAIADLSDENLRQAAGQVEGMGRKVYTVKMDVTDKGSVTAGVNELTDQAGQIDILVNNAGVAGAPGSTGTSFRDVDWDFTWKVNVKGLVDVTEAVLPQMRERKAGKIINISSVAAKAAKYITAYYATTKMSVIAYTQALAREFAAENINVNAIAPGRIWTQFHQDWMNEREALGDEAVVGKEKYEVFMASLKEVIPMGRPQEPSDIGSLAVFLASEESRNITGQTIQCDGGQVMV</sequence>
<dbReference type="Pfam" id="PF00106">
    <property type="entry name" value="adh_short"/>
    <property type="match status" value="1"/>
</dbReference>
<dbReference type="GO" id="GO:0032787">
    <property type="term" value="P:monocarboxylic acid metabolic process"/>
    <property type="evidence" value="ECO:0007669"/>
    <property type="project" value="UniProtKB-ARBA"/>
</dbReference>
<dbReference type="InterPro" id="IPR002347">
    <property type="entry name" value="SDR_fam"/>
</dbReference>
<evidence type="ECO:0008006" key="3">
    <source>
        <dbReference type="Google" id="ProtNLM"/>
    </source>
</evidence>
<name>A0A382H480_9ZZZZ</name>
<dbReference type="PRINTS" id="PR00081">
    <property type="entry name" value="GDHRDH"/>
</dbReference>
<dbReference type="FunFam" id="3.40.50.720:FF:000084">
    <property type="entry name" value="Short-chain dehydrogenase reductase"/>
    <property type="match status" value="1"/>
</dbReference>
<dbReference type="PANTHER" id="PTHR42879">
    <property type="entry name" value="3-OXOACYL-(ACYL-CARRIER-PROTEIN) REDUCTASE"/>
    <property type="match status" value="1"/>
</dbReference>
<dbReference type="Gene3D" id="3.40.50.720">
    <property type="entry name" value="NAD(P)-binding Rossmann-like Domain"/>
    <property type="match status" value="1"/>
</dbReference>
<evidence type="ECO:0000313" key="2">
    <source>
        <dbReference type="EMBL" id="SVB82080.1"/>
    </source>
</evidence>
<organism evidence="2">
    <name type="scientific">marine metagenome</name>
    <dbReference type="NCBI Taxonomy" id="408172"/>
    <lineage>
        <taxon>unclassified sequences</taxon>
        <taxon>metagenomes</taxon>
        <taxon>ecological metagenomes</taxon>
    </lineage>
</organism>
<dbReference type="PANTHER" id="PTHR42879:SF2">
    <property type="entry name" value="3-OXOACYL-[ACYL-CARRIER-PROTEIN] REDUCTASE FABG"/>
    <property type="match status" value="1"/>
</dbReference>
<dbReference type="SUPFAM" id="SSF51735">
    <property type="entry name" value="NAD(P)-binding Rossmann-fold domains"/>
    <property type="match status" value="1"/>
</dbReference>
<dbReference type="InterPro" id="IPR036291">
    <property type="entry name" value="NAD(P)-bd_dom_sf"/>
</dbReference>
<dbReference type="AlphaFoldDB" id="A0A382H480"/>
<dbReference type="InterPro" id="IPR050259">
    <property type="entry name" value="SDR"/>
</dbReference>
<dbReference type="CDD" id="cd05233">
    <property type="entry name" value="SDR_c"/>
    <property type="match status" value="1"/>
</dbReference>
<comment type="similarity">
    <text evidence="1">Belongs to the short-chain dehydrogenases/reductases (SDR) family.</text>
</comment>
<protein>
    <recommendedName>
        <fullName evidence="3">SDR family oxidoreductase</fullName>
    </recommendedName>
</protein>
<accession>A0A382H480</accession>
<evidence type="ECO:0000256" key="1">
    <source>
        <dbReference type="ARBA" id="ARBA00006484"/>
    </source>
</evidence>
<reference evidence="2" key="1">
    <citation type="submission" date="2018-05" db="EMBL/GenBank/DDBJ databases">
        <authorList>
            <person name="Lanie J.A."/>
            <person name="Ng W.-L."/>
            <person name="Kazmierczak K.M."/>
            <person name="Andrzejewski T.M."/>
            <person name="Davidsen T.M."/>
            <person name="Wayne K.J."/>
            <person name="Tettelin H."/>
            <person name="Glass J.I."/>
            <person name="Rusch D."/>
            <person name="Podicherti R."/>
            <person name="Tsui H.-C.T."/>
            <person name="Winkler M.E."/>
        </authorList>
    </citation>
    <scope>NUCLEOTIDE SEQUENCE</scope>
</reference>
<dbReference type="PROSITE" id="PS00061">
    <property type="entry name" value="ADH_SHORT"/>
    <property type="match status" value="1"/>
</dbReference>
<dbReference type="EMBL" id="UINC01059079">
    <property type="protein sequence ID" value="SVB82080.1"/>
    <property type="molecule type" value="Genomic_DNA"/>
</dbReference>
<dbReference type="PRINTS" id="PR00080">
    <property type="entry name" value="SDRFAMILY"/>
</dbReference>